<dbReference type="GO" id="GO:0030246">
    <property type="term" value="F:carbohydrate binding"/>
    <property type="evidence" value="ECO:0007669"/>
    <property type="project" value="InterPro"/>
</dbReference>
<dbReference type="GO" id="GO:0005975">
    <property type="term" value="P:carbohydrate metabolic process"/>
    <property type="evidence" value="ECO:0007669"/>
    <property type="project" value="InterPro"/>
</dbReference>
<organism evidence="1 2">
    <name type="scientific">Hallella mizrahii</name>
    <dbReference type="NCBI Taxonomy" id="2606637"/>
    <lineage>
        <taxon>Bacteria</taxon>
        <taxon>Pseudomonadati</taxon>
        <taxon>Bacteroidota</taxon>
        <taxon>Bacteroidia</taxon>
        <taxon>Bacteroidales</taxon>
        <taxon>Prevotellaceae</taxon>
        <taxon>Hallella</taxon>
    </lineage>
</organism>
<dbReference type="InterPro" id="IPR032342">
    <property type="entry name" value="DUF4861"/>
</dbReference>
<proteinExistence type="predicted"/>
<dbReference type="SUPFAM" id="SSF74650">
    <property type="entry name" value="Galactose mutarotase-like"/>
    <property type="match status" value="1"/>
</dbReference>
<dbReference type="RefSeq" id="WP_154533478.1">
    <property type="nucleotide sequence ID" value="NZ_VUNG01000006.1"/>
</dbReference>
<keyword evidence="2" id="KW-1185">Reference proteome</keyword>
<accession>A0A7K0KEP1</accession>
<dbReference type="Proteomes" id="UP000438914">
    <property type="component" value="Unassembled WGS sequence"/>
</dbReference>
<name>A0A7K0KEP1_9BACT</name>
<reference evidence="1 2" key="1">
    <citation type="submission" date="2019-08" db="EMBL/GenBank/DDBJ databases">
        <title>In-depth cultivation of the pig gut microbiome towards novel bacterial diversity and tailored functional studies.</title>
        <authorList>
            <person name="Wylensek D."/>
            <person name="Hitch T.C.A."/>
            <person name="Clavel T."/>
        </authorList>
    </citation>
    <scope>NUCLEOTIDE SEQUENCE [LARGE SCALE GENOMIC DNA]</scope>
    <source>
        <strain evidence="1 2">LKV-178-WT-2A</strain>
    </source>
</reference>
<gene>
    <name evidence="1" type="ORF">FYJ73_04310</name>
</gene>
<dbReference type="EMBL" id="VUNG01000006">
    <property type="protein sequence ID" value="MST83900.1"/>
    <property type="molecule type" value="Genomic_DNA"/>
</dbReference>
<dbReference type="AlphaFoldDB" id="A0A7K0KEP1"/>
<dbReference type="Pfam" id="PF16153">
    <property type="entry name" value="DUF4861"/>
    <property type="match status" value="1"/>
</dbReference>
<evidence type="ECO:0000313" key="2">
    <source>
        <dbReference type="Proteomes" id="UP000438914"/>
    </source>
</evidence>
<evidence type="ECO:0000313" key="1">
    <source>
        <dbReference type="EMBL" id="MST83900.1"/>
    </source>
</evidence>
<dbReference type="GO" id="GO:0003824">
    <property type="term" value="F:catalytic activity"/>
    <property type="evidence" value="ECO:0007669"/>
    <property type="project" value="InterPro"/>
</dbReference>
<sequence>MNRLLNQQYQPLQSTKLAAVGVSLLSFVLLIPSTTLSAEPRSETQVKVLTFHNPSSFQRDEVVEVKGCELCKALGVKAGTSVVVKDKRGNEVTSQWDHDGNLLVDVFVRPMSTTTYTVAVGQPSKYRQWVYGRLVPERKDDIAWENDRGAYRIYGPALEKTGERSFGTDVWVKNTPDLVINDRYAGDEKGVSYHVDHGTGYDPYDVGPTLGCGAPGLLIDGKLKMPYCWKTYKILDNGPLRFTVEVSYGNEHRIISLDKGSNFNRMTVWYDQLPAGARLATGVVLHDADSTTVVLGKDYVQYADPTDNIYANNCQVFVATLFPDGVDSTFVLPLDHPDKIRYAHALGTRPLKSGERYTYYFGSAWSRYDVRTQREWQLRIDETLESLRHPVNYMFSK</sequence>
<dbReference type="InterPro" id="IPR011013">
    <property type="entry name" value="Gal_mutarotase_sf_dom"/>
</dbReference>
<comment type="caution">
    <text evidence="1">The sequence shown here is derived from an EMBL/GenBank/DDBJ whole genome shotgun (WGS) entry which is preliminary data.</text>
</comment>
<protein>
    <submittedName>
        <fullName evidence="1">DUF4861 domain-containing protein</fullName>
    </submittedName>
</protein>